<dbReference type="OrthoDB" id="5986190at2759"/>
<dbReference type="OMA" id="FRCESRA"/>
<accession>A0A1Y1IU60</accession>
<evidence type="ECO:0000313" key="2">
    <source>
        <dbReference type="EMBL" id="GAQ91718.1"/>
    </source>
</evidence>
<dbReference type="STRING" id="105231.A0A1Y1IU60"/>
<proteinExistence type="predicted"/>
<keyword evidence="3" id="KW-1185">Reference proteome</keyword>
<organism evidence="2 3">
    <name type="scientific">Klebsormidium nitens</name>
    <name type="common">Green alga</name>
    <name type="synonym">Ulothrix nitens</name>
    <dbReference type="NCBI Taxonomy" id="105231"/>
    <lineage>
        <taxon>Eukaryota</taxon>
        <taxon>Viridiplantae</taxon>
        <taxon>Streptophyta</taxon>
        <taxon>Klebsormidiophyceae</taxon>
        <taxon>Klebsormidiales</taxon>
        <taxon>Klebsormidiaceae</taxon>
        <taxon>Klebsormidium</taxon>
    </lineage>
</organism>
<evidence type="ECO:0008006" key="4">
    <source>
        <dbReference type="Google" id="ProtNLM"/>
    </source>
</evidence>
<protein>
    <recommendedName>
        <fullName evidence="4">Tetratricopeptide repeat protein</fullName>
    </recommendedName>
</protein>
<feature type="non-terminal residue" evidence="2">
    <location>
        <position position="1"/>
    </location>
</feature>
<dbReference type="EMBL" id="DF237788">
    <property type="protein sequence ID" value="GAQ91718.1"/>
    <property type="molecule type" value="Genomic_DNA"/>
</dbReference>
<dbReference type="Gene3D" id="1.25.40.10">
    <property type="entry name" value="Tetratricopeptide repeat domain"/>
    <property type="match status" value="1"/>
</dbReference>
<evidence type="ECO:0000313" key="3">
    <source>
        <dbReference type="Proteomes" id="UP000054558"/>
    </source>
</evidence>
<name>A0A1Y1IU60_KLENI</name>
<dbReference type="Proteomes" id="UP000054558">
    <property type="component" value="Unassembled WGS sequence"/>
</dbReference>
<dbReference type="AlphaFoldDB" id="A0A1Y1IU60"/>
<dbReference type="InterPro" id="IPR011990">
    <property type="entry name" value="TPR-like_helical_dom_sf"/>
</dbReference>
<gene>
    <name evidence="2" type="ORF">KFL_008390010</name>
</gene>
<reference evidence="2 3" key="1">
    <citation type="journal article" date="2014" name="Nat. Commun.">
        <title>Klebsormidium flaccidum genome reveals primary factors for plant terrestrial adaptation.</title>
        <authorList>
            <person name="Hori K."/>
            <person name="Maruyama F."/>
            <person name="Fujisawa T."/>
            <person name="Togashi T."/>
            <person name="Yamamoto N."/>
            <person name="Seo M."/>
            <person name="Sato S."/>
            <person name="Yamada T."/>
            <person name="Mori H."/>
            <person name="Tajima N."/>
            <person name="Moriyama T."/>
            <person name="Ikeuchi M."/>
            <person name="Watanabe M."/>
            <person name="Wada H."/>
            <person name="Kobayashi K."/>
            <person name="Saito M."/>
            <person name="Masuda T."/>
            <person name="Sasaki-Sekimoto Y."/>
            <person name="Mashiguchi K."/>
            <person name="Awai K."/>
            <person name="Shimojima M."/>
            <person name="Masuda S."/>
            <person name="Iwai M."/>
            <person name="Nobusawa T."/>
            <person name="Narise T."/>
            <person name="Kondo S."/>
            <person name="Saito H."/>
            <person name="Sato R."/>
            <person name="Murakawa M."/>
            <person name="Ihara Y."/>
            <person name="Oshima-Yamada Y."/>
            <person name="Ohtaka K."/>
            <person name="Satoh M."/>
            <person name="Sonobe K."/>
            <person name="Ishii M."/>
            <person name="Ohtani R."/>
            <person name="Kanamori-Sato M."/>
            <person name="Honoki R."/>
            <person name="Miyazaki D."/>
            <person name="Mochizuki H."/>
            <person name="Umetsu J."/>
            <person name="Higashi K."/>
            <person name="Shibata D."/>
            <person name="Kamiya Y."/>
            <person name="Sato N."/>
            <person name="Nakamura Y."/>
            <person name="Tabata S."/>
            <person name="Ida S."/>
            <person name="Kurokawa K."/>
            <person name="Ohta H."/>
        </authorList>
    </citation>
    <scope>NUCLEOTIDE SEQUENCE [LARGE SCALE GENOMIC DNA]</scope>
    <source>
        <strain evidence="2 3">NIES-2285</strain>
    </source>
</reference>
<sequence>QSLGGAVPARFEKAAGSQHPSVATTLGTWWGCGGAGGRYEEALPLYERSLRIFEKAVTPEHPFFATPLIDMAGLVERQCKEEDSDRRFRCESRASTPERRHWVRSHHRS</sequence>
<feature type="compositionally biased region" description="Basic and acidic residues" evidence="1">
    <location>
        <begin position="86"/>
        <end position="100"/>
    </location>
</feature>
<evidence type="ECO:0000256" key="1">
    <source>
        <dbReference type="SAM" id="MobiDB-lite"/>
    </source>
</evidence>
<feature type="region of interest" description="Disordered" evidence="1">
    <location>
        <begin position="86"/>
        <end position="109"/>
    </location>
</feature>